<keyword evidence="1" id="KW-0812">Transmembrane</keyword>
<dbReference type="AlphaFoldDB" id="A0A855F6S0"/>
<feature type="transmembrane region" description="Helical" evidence="1">
    <location>
        <begin position="111"/>
        <end position="128"/>
    </location>
</feature>
<keyword evidence="1" id="KW-0472">Membrane</keyword>
<proteinExistence type="predicted"/>
<dbReference type="RefSeq" id="WP_099842651.1">
    <property type="nucleotide sequence ID" value="NZ_JADCTF010000008.1"/>
</dbReference>
<feature type="transmembrane region" description="Helical" evidence="1">
    <location>
        <begin position="65"/>
        <end position="90"/>
    </location>
</feature>
<keyword evidence="1" id="KW-1133">Transmembrane helix</keyword>
<evidence type="ECO:0000313" key="3">
    <source>
        <dbReference type="Proteomes" id="UP000229713"/>
    </source>
</evidence>
<name>A0A855F6S0_RAOOR</name>
<reference evidence="2 3" key="1">
    <citation type="submission" date="2017-07" db="EMBL/GenBank/DDBJ databases">
        <title>Raoultella ornithinolytica strain HH3 draft genome.</title>
        <authorList>
            <person name="Duceppe M.-O."/>
            <person name="Huang H."/>
            <person name="Phipps-Todd B."/>
        </authorList>
    </citation>
    <scope>NUCLEOTIDE SEQUENCE [LARGE SCALE GENOMIC DNA]</scope>
    <source>
        <strain evidence="2 3">HH3</strain>
    </source>
</reference>
<feature type="transmembrane region" description="Helical" evidence="1">
    <location>
        <begin position="140"/>
        <end position="163"/>
    </location>
</feature>
<organism evidence="2 3">
    <name type="scientific">Raoultella ornithinolytica</name>
    <name type="common">Klebsiella ornithinolytica</name>
    <dbReference type="NCBI Taxonomy" id="54291"/>
    <lineage>
        <taxon>Bacteria</taxon>
        <taxon>Pseudomonadati</taxon>
        <taxon>Pseudomonadota</taxon>
        <taxon>Gammaproteobacteria</taxon>
        <taxon>Enterobacterales</taxon>
        <taxon>Enterobacteriaceae</taxon>
        <taxon>Klebsiella/Raoultella group</taxon>
        <taxon>Raoultella</taxon>
    </lineage>
</organism>
<comment type="caution">
    <text evidence="2">The sequence shown here is derived from an EMBL/GenBank/DDBJ whole genome shotgun (WGS) entry which is preliminary data.</text>
</comment>
<gene>
    <name evidence="2" type="ORF">CFY86_02180</name>
</gene>
<protein>
    <submittedName>
        <fullName evidence="2">Uncharacterized protein</fullName>
    </submittedName>
</protein>
<dbReference type="EMBL" id="NKYI01000006">
    <property type="protein sequence ID" value="PIK93748.1"/>
    <property type="molecule type" value="Genomic_DNA"/>
</dbReference>
<accession>A0A855F6S0</accession>
<sequence length="173" mass="19924">MAKHALSLFLKIMLFSVVMLIVAKVIPYDGLVSSIIGLFDFHSARRFTRFILGEPDLEVWESLHIYFAILINTLISVPAMSMMITAYNGMTRKVNPANFFDDWILSTLRRLVKVFAFTFLFWTLFRFLPYSSVFTDGETYPAFIIAAAVAFNLLLTTACYWFIMNKITTKRSL</sequence>
<evidence type="ECO:0000256" key="1">
    <source>
        <dbReference type="SAM" id="Phobius"/>
    </source>
</evidence>
<evidence type="ECO:0000313" key="2">
    <source>
        <dbReference type="EMBL" id="PIK93748.1"/>
    </source>
</evidence>
<dbReference type="Proteomes" id="UP000229713">
    <property type="component" value="Unassembled WGS sequence"/>
</dbReference>
<feature type="transmembrane region" description="Helical" evidence="1">
    <location>
        <begin position="12"/>
        <end position="39"/>
    </location>
</feature>